<protein>
    <submittedName>
        <fullName evidence="2">Uncharacterized protein</fullName>
    </submittedName>
</protein>
<accession>A0A5S5C1V7</accession>
<gene>
    <name evidence="2" type="ORF">BCM02_109222</name>
</gene>
<keyword evidence="3" id="KW-1185">Reference proteome</keyword>
<comment type="caution">
    <text evidence="2">The sequence shown here is derived from an EMBL/GenBank/DDBJ whole genome shotgun (WGS) entry which is preliminary data.</text>
</comment>
<evidence type="ECO:0000313" key="3">
    <source>
        <dbReference type="Proteomes" id="UP000323257"/>
    </source>
</evidence>
<feature type="region of interest" description="Disordered" evidence="1">
    <location>
        <begin position="1"/>
        <end position="30"/>
    </location>
</feature>
<reference evidence="2 3" key="1">
    <citation type="submission" date="2019-07" db="EMBL/GenBank/DDBJ databases">
        <title>Genomic Encyclopedia of Type Strains, Phase III (KMG-III): the genomes of soil and plant-associated and newly described type strains.</title>
        <authorList>
            <person name="Whitman W."/>
        </authorList>
    </citation>
    <scope>NUCLEOTIDE SEQUENCE [LARGE SCALE GENOMIC DNA]</scope>
    <source>
        <strain evidence="2 3">BL24</strain>
    </source>
</reference>
<evidence type="ECO:0000256" key="1">
    <source>
        <dbReference type="SAM" id="MobiDB-lite"/>
    </source>
</evidence>
<organism evidence="2 3">
    <name type="scientific">Paenibacillus methanolicus</name>
    <dbReference type="NCBI Taxonomy" id="582686"/>
    <lineage>
        <taxon>Bacteria</taxon>
        <taxon>Bacillati</taxon>
        <taxon>Bacillota</taxon>
        <taxon>Bacilli</taxon>
        <taxon>Bacillales</taxon>
        <taxon>Paenibacillaceae</taxon>
        <taxon>Paenibacillus</taxon>
    </lineage>
</organism>
<dbReference type="Proteomes" id="UP000323257">
    <property type="component" value="Unassembled WGS sequence"/>
</dbReference>
<proteinExistence type="predicted"/>
<dbReference type="AlphaFoldDB" id="A0A5S5C1V7"/>
<evidence type="ECO:0000313" key="2">
    <source>
        <dbReference type="EMBL" id="TYP71943.1"/>
    </source>
</evidence>
<dbReference type="EMBL" id="VNHS01000009">
    <property type="protein sequence ID" value="TYP71943.1"/>
    <property type="molecule type" value="Genomic_DNA"/>
</dbReference>
<sequence>MSNDNTPKHKPARSNDPSDQGKKNVQKTQK</sequence>
<name>A0A5S5C1V7_9BACL</name>